<keyword evidence="1" id="KW-0479">Metal-binding</keyword>
<evidence type="ECO:0000313" key="6">
    <source>
        <dbReference type="Proteomes" id="UP000199355"/>
    </source>
</evidence>
<reference evidence="6" key="1">
    <citation type="submission" date="2016-10" db="EMBL/GenBank/DDBJ databases">
        <authorList>
            <person name="Varghese N."/>
            <person name="Submissions S."/>
        </authorList>
    </citation>
    <scope>NUCLEOTIDE SEQUENCE [LARGE SCALE GENOMIC DNA]</scope>
    <source>
        <strain evidence="6">KHC7</strain>
    </source>
</reference>
<proteinExistence type="predicted"/>
<name>A0A1G7IEP6_9BACT</name>
<dbReference type="Gene3D" id="3.30.70.20">
    <property type="match status" value="1"/>
</dbReference>
<dbReference type="AlphaFoldDB" id="A0A1G7IEP6"/>
<sequence length="75" mass="8470">MSAEKKTFTVRVNAERCKACGYCKEMCPKQVYDFGEELNAAGYKYMAVVAMERCIGCRTCMMVCPDFATQVDDND</sequence>
<dbReference type="EMBL" id="FNBX01000001">
    <property type="protein sequence ID" value="SDF10759.1"/>
    <property type="molecule type" value="Genomic_DNA"/>
</dbReference>
<dbReference type="PROSITE" id="PS51379">
    <property type="entry name" value="4FE4S_FER_2"/>
    <property type="match status" value="2"/>
</dbReference>
<dbReference type="OrthoDB" id="9804603at2"/>
<feature type="domain" description="4Fe-4S ferredoxin-type" evidence="4">
    <location>
        <begin position="8"/>
        <end position="37"/>
    </location>
</feature>
<evidence type="ECO:0000256" key="3">
    <source>
        <dbReference type="ARBA" id="ARBA00023014"/>
    </source>
</evidence>
<evidence type="ECO:0000256" key="2">
    <source>
        <dbReference type="ARBA" id="ARBA00023004"/>
    </source>
</evidence>
<keyword evidence="3" id="KW-0411">Iron-sulfur</keyword>
<dbReference type="InterPro" id="IPR017900">
    <property type="entry name" value="4Fe4S_Fe_S_CS"/>
</dbReference>
<dbReference type="PROSITE" id="PS00198">
    <property type="entry name" value="4FE4S_FER_1"/>
    <property type="match status" value="2"/>
</dbReference>
<evidence type="ECO:0000259" key="4">
    <source>
        <dbReference type="PROSITE" id="PS51379"/>
    </source>
</evidence>
<dbReference type="RefSeq" id="WP_092152504.1">
    <property type="nucleotide sequence ID" value="NZ_FNBX01000001.1"/>
</dbReference>
<dbReference type="Proteomes" id="UP000199355">
    <property type="component" value="Unassembled WGS sequence"/>
</dbReference>
<evidence type="ECO:0000256" key="1">
    <source>
        <dbReference type="ARBA" id="ARBA00022723"/>
    </source>
</evidence>
<dbReference type="SUPFAM" id="SSF54862">
    <property type="entry name" value="4Fe-4S ferredoxins"/>
    <property type="match status" value="1"/>
</dbReference>
<dbReference type="PANTHER" id="PTHR43122:SF1">
    <property type="entry name" value="IRON-SULFUR-BINDING PROTEIN"/>
    <property type="match status" value="1"/>
</dbReference>
<accession>A0A1G7IEP6</accession>
<dbReference type="PANTHER" id="PTHR43122">
    <property type="entry name" value="FERREDOXIN SUBUNIT OF PYRUVATE:FLAVODOXIN OXIDOREDUCTASE-RELATED"/>
    <property type="match status" value="1"/>
</dbReference>
<dbReference type="STRING" id="571438.SAMN05192586_101252"/>
<keyword evidence="6" id="KW-1185">Reference proteome</keyword>
<organism evidence="5 6">
    <name type="scientific">Desulfovibrio legallii</name>
    <dbReference type="NCBI Taxonomy" id="571438"/>
    <lineage>
        <taxon>Bacteria</taxon>
        <taxon>Pseudomonadati</taxon>
        <taxon>Thermodesulfobacteriota</taxon>
        <taxon>Desulfovibrionia</taxon>
        <taxon>Desulfovibrionales</taxon>
        <taxon>Desulfovibrionaceae</taxon>
        <taxon>Desulfovibrio</taxon>
    </lineage>
</organism>
<dbReference type="InterPro" id="IPR017896">
    <property type="entry name" value="4Fe4S_Fe-S-bd"/>
</dbReference>
<dbReference type="Pfam" id="PF12838">
    <property type="entry name" value="Fer4_7"/>
    <property type="match status" value="1"/>
</dbReference>
<dbReference type="GO" id="GO:0051536">
    <property type="term" value="F:iron-sulfur cluster binding"/>
    <property type="evidence" value="ECO:0007669"/>
    <property type="project" value="UniProtKB-KW"/>
</dbReference>
<gene>
    <name evidence="5" type="ORF">SAMN05192586_101252</name>
</gene>
<evidence type="ECO:0000313" key="5">
    <source>
        <dbReference type="EMBL" id="SDF10759.1"/>
    </source>
</evidence>
<feature type="domain" description="4Fe-4S ferredoxin-type" evidence="4">
    <location>
        <begin position="45"/>
        <end position="74"/>
    </location>
</feature>
<protein>
    <submittedName>
        <fullName evidence="5">2-oxoglutarate ferredoxin oxidoreductase, delta subunit</fullName>
    </submittedName>
</protein>
<keyword evidence="2" id="KW-0408">Iron</keyword>
<dbReference type="GO" id="GO:0046872">
    <property type="term" value="F:metal ion binding"/>
    <property type="evidence" value="ECO:0007669"/>
    <property type="project" value="UniProtKB-KW"/>
</dbReference>